<dbReference type="InterPro" id="IPR053194">
    <property type="entry name" value="tRNA_methyltr_O"/>
</dbReference>
<feature type="domain" description="Formylmethanofuran dehydrogenase subunit E" evidence="1">
    <location>
        <begin position="13"/>
        <end position="109"/>
    </location>
</feature>
<dbReference type="Gene3D" id="3.30.1330.130">
    <property type="match status" value="1"/>
</dbReference>
<dbReference type="InterPro" id="IPR003814">
    <property type="entry name" value="FmdEsu_dom"/>
</dbReference>
<protein>
    <submittedName>
        <fullName evidence="2">Formylmethanofuran dehydrogenase subunit E family protein</fullName>
    </submittedName>
</protein>
<evidence type="ECO:0000313" key="2">
    <source>
        <dbReference type="EMBL" id="HIS65738.1"/>
    </source>
</evidence>
<dbReference type="PANTHER" id="PTHR39418:SF1">
    <property type="entry name" value="DEHYDROGENASE"/>
    <property type="match status" value="1"/>
</dbReference>
<evidence type="ECO:0000259" key="1">
    <source>
        <dbReference type="Pfam" id="PF02663"/>
    </source>
</evidence>
<comment type="caution">
    <text evidence="2">The sequence shown here is derived from an EMBL/GenBank/DDBJ whole genome shotgun (WGS) entry which is preliminary data.</text>
</comment>
<dbReference type="AlphaFoldDB" id="A0A9D1JUG4"/>
<accession>A0A9D1JUG4</accession>
<reference evidence="2" key="1">
    <citation type="submission" date="2020-10" db="EMBL/GenBank/DDBJ databases">
        <authorList>
            <person name="Gilroy R."/>
        </authorList>
    </citation>
    <scope>NUCLEOTIDE SEQUENCE</scope>
    <source>
        <strain evidence="2">ChiBcec16-1751</strain>
    </source>
</reference>
<dbReference type="EMBL" id="DVJJ01000157">
    <property type="protein sequence ID" value="HIS65738.1"/>
    <property type="molecule type" value="Genomic_DNA"/>
</dbReference>
<dbReference type="Pfam" id="PF02663">
    <property type="entry name" value="FmdE"/>
    <property type="match status" value="1"/>
</dbReference>
<name>A0A9D1JUG4_9FIRM</name>
<organism evidence="2 3">
    <name type="scientific">Candidatus Avoscillospira avistercoris</name>
    <dbReference type="NCBI Taxonomy" id="2840707"/>
    <lineage>
        <taxon>Bacteria</taxon>
        <taxon>Bacillati</taxon>
        <taxon>Bacillota</taxon>
        <taxon>Clostridia</taxon>
        <taxon>Eubacteriales</taxon>
        <taxon>Oscillospiraceae</taxon>
        <taxon>Oscillospiraceae incertae sedis</taxon>
        <taxon>Candidatus Avoscillospira</taxon>
    </lineage>
</organism>
<reference evidence="2" key="2">
    <citation type="journal article" date="2021" name="PeerJ">
        <title>Extensive microbial diversity within the chicken gut microbiome revealed by metagenomics and culture.</title>
        <authorList>
            <person name="Gilroy R."/>
            <person name="Ravi A."/>
            <person name="Getino M."/>
            <person name="Pursley I."/>
            <person name="Horton D.L."/>
            <person name="Alikhan N.F."/>
            <person name="Baker D."/>
            <person name="Gharbi K."/>
            <person name="Hall N."/>
            <person name="Watson M."/>
            <person name="Adriaenssens E.M."/>
            <person name="Foster-Nyarko E."/>
            <person name="Jarju S."/>
            <person name="Secka A."/>
            <person name="Antonio M."/>
            <person name="Oren A."/>
            <person name="Chaudhuri R.R."/>
            <person name="La Ragione R."/>
            <person name="Hildebrand F."/>
            <person name="Pallen M.J."/>
        </authorList>
    </citation>
    <scope>NUCLEOTIDE SEQUENCE</scope>
    <source>
        <strain evidence="2">ChiBcec16-1751</strain>
    </source>
</reference>
<evidence type="ECO:0000313" key="3">
    <source>
        <dbReference type="Proteomes" id="UP000886741"/>
    </source>
</evidence>
<proteinExistence type="predicted"/>
<dbReference type="SUPFAM" id="SSF143555">
    <property type="entry name" value="FwdE-like"/>
    <property type="match status" value="1"/>
</dbReference>
<gene>
    <name evidence="2" type="ORF">IAA83_10295</name>
</gene>
<sequence length="168" mass="18655">MELEKAWARAVEFHGCACPALAIGARATAYIMEQFGLEEGPCDVVCTAESFSCAIDAIQSVLGCTIGNGKLRVQSRRRMAFRFCDPRTDRSIHLALRPWLRDRPGLTEKLLAMPLEKLFQVTEGNEVPEKAPNCILSSACMVRNPRPVVTPTVLPVDDLYDSDGDRDW</sequence>
<dbReference type="PANTHER" id="PTHR39418">
    <property type="entry name" value="DEHYDROGENASE-RELATED"/>
    <property type="match status" value="1"/>
</dbReference>
<dbReference type="Proteomes" id="UP000886741">
    <property type="component" value="Unassembled WGS sequence"/>
</dbReference>